<feature type="region of interest" description="Disordered" evidence="1">
    <location>
        <begin position="63"/>
        <end position="101"/>
    </location>
</feature>
<keyword evidence="3" id="KW-1185">Reference proteome</keyword>
<feature type="compositionally biased region" description="Low complexity" evidence="1">
    <location>
        <begin position="9"/>
        <end position="42"/>
    </location>
</feature>
<dbReference type="Proteomes" id="UP001360560">
    <property type="component" value="Unassembled WGS sequence"/>
</dbReference>
<dbReference type="GO" id="GO:0016539">
    <property type="term" value="P:intein-mediated protein splicing"/>
    <property type="evidence" value="ECO:0007669"/>
    <property type="project" value="InterPro"/>
</dbReference>
<feature type="compositionally biased region" description="Low complexity" evidence="1">
    <location>
        <begin position="416"/>
        <end position="427"/>
    </location>
</feature>
<dbReference type="AlphaFoldDB" id="A0AAV5QFJ8"/>
<sequence length="634" mass="70258">MAALKPLTQSNQNSLNNSSKQKGQDTAVTASATTTTTTTTTTTMTTTHTAAVESFTKLKSTKLFIGPGKSNNTSNDNKRPNTDSTPLFPPPKSPSKFNTRNPLLLRTPRVNRGHLSHTNNKTSDSTIQLDFTQVTEKSPITSTPLVNNFKNDVLVHEGESTQVEGQFTADLHTYNTISAGNATTLVASTVNQSFIEKDIFMDKIDKLINVSKKRLGEDDQLSSNKTFYAENENLLNELDLIDEEPEYAGQDKVLIKLLTDALVKVKNSSNYQKLESKLLAQNSQDLTCKIEVENKLMKKELERLKVDYSLDSSNTTIGEDSKIHNQKYGRLKKMTKNCLENLETLVDKNRELSKRALKYKVKYTTAKELIREKDGEIRALKRSQKPSPPRFKIVHPYDYQHQFDLSKQKEAQQQYSKNNNIANSSNKLQTQQNGDDTTISPDHTIITHSPTGTTSSASSNSGEILNRLLPNPLQSSNGPSSPSSSSANAGSKVKNTNNMRAFDTLNMLASQALLASTSYERSQKSRKLNNESGVPTKNSYDGFGSSEKMNRKLPMNDLTTNLPPLSNRNPATKLPGIDHLLNRPPAMNYSAPSPGFPMSVKGKASLEYKLNQENSDTESSNLNSNDTIDEDPTY</sequence>
<evidence type="ECO:0000313" key="2">
    <source>
        <dbReference type="EMBL" id="GMM33376.1"/>
    </source>
</evidence>
<dbReference type="RefSeq" id="XP_064850376.1">
    <property type="nucleotide sequence ID" value="XM_064994304.1"/>
</dbReference>
<feature type="region of interest" description="Disordered" evidence="1">
    <location>
        <begin position="406"/>
        <end position="493"/>
    </location>
</feature>
<feature type="region of interest" description="Disordered" evidence="1">
    <location>
        <begin position="611"/>
        <end position="634"/>
    </location>
</feature>
<feature type="region of interest" description="Disordered" evidence="1">
    <location>
        <begin position="1"/>
        <end position="42"/>
    </location>
</feature>
<feature type="compositionally biased region" description="Polar residues" evidence="1">
    <location>
        <begin position="611"/>
        <end position="626"/>
    </location>
</feature>
<proteinExistence type="predicted"/>
<comment type="caution">
    <text evidence="2">The sequence shown here is derived from an EMBL/GenBank/DDBJ whole genome shotgun (WGS) entry which is preliminary data.</text>
</comment>
<dbReference type="GeneID" id="90071355"/>
<accession>A0AAV5QFJ8</accession>
<dbReference type="InterPro" id="IPR006141">
    <property type="entry name" value="Intein_N"/>
</dbReference>
<evidence type="ECO:0000313" key="3">
    <source>
        <dbReference type="Proteomes" id="UP001360560"/>
    </source>
</evidence>
<gene>
    <name evidence="2" type="ORF">DASC09_007010</name>
</gene>
<dbReference type="EMBL" id="BTFZ01000001">
    <property type="protein sequence ID" value="GMM33376.1"/>
    <property type="molecule type" value="Genomic_DNA"/>
</dbReference>
<feature type="compositionally biased region" description="Polar residues" evidence="1">
    <location>
        <begin position="428"/>
        <end position="441"/>
    </location>
</feature>
<organism evidence="2 3">
    <name type="scientific">Saccharomycopsis crataegensis</name>
    <dbReference type="NCBI Taxonomy" id="43959"/>
    <lineage>
        <taxon>Eukaryota</taxon>
        <taxon>Fungi</taxon>
        <taxon>Dikarya</taxon>
        <taxon>Ascomycota</taxon>
        <taxon>Saccharomycotina</taxon>
        <taxon>Saccharomycetes</taxon>
        <taxon>Saccharomycopsidaceae</taxon>
        <taxon>Saccharomycopsis</taxon>
    </lineage>
</organism>
<protein>
    <submittedName>
        <fullName evidence="2">Uncharacterized protein</fullName>
    </submittedName>
</protein>
<feature type="compositionally biased region" description="Low complexity" evidence="1">
    <location>
        <begin position="475"/>
        <end position="491"/>
    </location>
</feature>
<feature type="region of interest" description="Disordered" evidence="1">
    <location>
        <begin position="520"/>
        <end position="551"/>
    </location>
</feature>
<feature type="compositionally biased region" description="Low complexity" evidence="1">
    <location>
        <begin position="447"/>
        <end position="461"/>
    </location>
</feature>
<dbReference type="PROSITE" id="PS50817">
    <property type="entry name" value="INTEIN_N_TER"/>
    <property type="match status" value="1"/>
</dbReference>
<reference evidence="2 3" key="1">
    <citation type="journal article" date="2023" name="Elife">
        <title>Identification of key yeast species and microbe-microbe interactions impacting larval growth of Drosophila in the wild.</title>
        <authorList>
            <person name="Mure A."/>
            <person name="Sugiura Y."/>
            <person name="Maeda R."/>
            <person name="Honda K."/>
            <person name="Sakurai N."/>
            <person name="Takahashi Y."/>
            <person name="Watada M."/>
            <person name="Katoh T."/>
            <person name="Gotoh A."/>
            <person name="Gotoh Y."/>
            <person name="Taniguchi I."/>
            <person name="Nakamura K."/>
            <person name="Hayashi T."/>
            <person name="Katayama T."/>
            <person name="Uemura T."/>
            <person name="Hattori Y."/>
        </authorList>
    </citation>
    <scope>NUCLEOTIDE SEQUENCE [LARGE SCALE GENOMIC DNA]</scope>
    <source>
        <strain evidence="2 3">SC-9</strain>
    </source>
</reference>
<name>A0AAV5QFJ8_9ASCO</name>
<feature type="compositionally biased region" description="Polar residues" evidence="1">
    <location>
        <begin position="530"/>
        <end position="539"/>
    </location>
</feature>
<evidence type="ECO:0000256" key="1">
    <source>
        <dbReference type="SAM" id="MobiDB-lite"/>
    </source>
</evidence>